<dbReference type="RefSeq" id="WP_013256829.1">
    <property type="nucleotide sequence ID" value="NC_014364.1"/>
</dbReference>
<protein>
    <submittedName>
        <fullName evidence="6">ParB-like partition protein</fullName>
    </submittedName>
</protein>
<dbReference type="Pfam" id="PF17762">
    <property type="entry name" value="HTH_ParB"/>
    <property type="match status" value="1"/>
</dbReference>
<organism evidence="6 7">
    <name type="scientific">Sediminispirochaeta smaragdinae (strain DSM 11293 / JCM 15392 / SEBR 4228)</name>
    <name type="common">Spirochaeta smaragdinae</name>
    <dbReference type="NCBI Taxonomy" id="573413"/>
    <lineage>
        <taxon>Bacteria</taxon>
        <taxon>Pseudomonadati</taxon>
        <taxon>Spirochaetota</taxon>
        <taxon>Spirochaetia</taxon>
        <taxon>Spirochaetales</taxon>
        <taxon>Spirochaetaceae</taxon>
        <taxon>Sediminispirochaeta</taxon>
    </lineage>
</organism>
<dbReference type="InterPro" id="IPR003115">
    <property type="entry name" value="ParB_N"/>
</dbReference>
<dbReference type="InterPro" id="IPR041468">
    <property type="entry name" value="HTH_ParB/Spo0J"/>
</dbReference>
<evidence type="ECO:0000313" key="7">
    <source>
        <dbReference type="Proteomes" id="UP000002318"/>
    </source>
</evidence>
<dbReference type="PANTHER" id="PTHR33375:SF1">
    <property type="entry name" value="CHROMOSOME-PARTITIONING PROTEIN PARB-RELATED"/>
    <property type="match status" value="1"/>
</dbReference>
<evidence type="ECO:0000256" key="2">
    <source>
        <dbReference type="ARBA" id="ARBA00022829"/>
    </source>
</evidence>
<evidence type="ECO:0000256" key="1">
    <source>
        <dbReference type="ARBA" id="ARBA00006295"/>
    </source>
</evidence>
<keyword evidence="7" id="KW-1185">Reference proteome</keyword>
<gene>
    <name evidence="6" type="ordered locus">Spirs_4300</name>
</gene>
<dbReference type="NCBIfam" id="TIGR00180">
    <property type="entry name" value="parB_part"/>
    <property type="match status" value="1"/>
</dbReference>
<dbReference type="Proteomes" id="UP000002318">
    <property type="component" value="Chromosome"/>
</dbReference>
<dbReference type="GO" id="GO:0007059">
    <property type="term" value="P:chromosome segregation"/>
    <property type="evidence" value="ECO:0007669"/>
    <property type="project" value="UniProtKB-KW"/>
</dbReference>
<evidence type="ECO:0000256" key="3">
    <source>
        <dbReference type="ARBA" id="ARBA00023125"/>
    </source>
</evidence>
<dbReference type="GO" id="GO:0045881">
    <property type="term" value="P:positive regulation of sporulation resulting in formation of a cellular spore"/>
    <property type="evidence" value="ECO:0007669"/>
    <property type="project" value="TreeGrafter"/>
</dbReference>
<evidence type="ECO:0000259" key="5">
    <source>
        <dbReference type="SMART" id="SM00470"/>
    </source>
</evidence>
<dbReference type="GO" id="GO:0005694">
    <property type="term" value="C:chromosome"/>
    <property type="evidence" value="ECO:0007669"/>
    <property type="project" value="TreeGrafter"/>
</dbReference>
<dbReference type="InterPro" id="IPR004437">
    <property type="entry name" value="ParB/RepB/Spo0J"/>
</dbReference>
<dbReference type="KEGG" id="ssm:Spirs_4300"/>
<comment type="similarity">
    <text evidence="1">Belongs to the ParB family.</text>
</comment>
<keyword evidence="3" id="KW-0238">DNA-binding</keyword>
<name>E1RA54_SEDSS</name>
<dbReference type="InterPro" id="IPR036086">
    <property type="entry name" value="ParB/Sulfiredoxin_sf"/>
</dbReference>
<proteinExistence type="inferred from homology"/>
<dbReference type="InterPro" id="IPR050336">
    <property type="entry name" value="Chromosome_partition/occlusion"/>
</dbReference>
<feature type="domain" description="ParB-like N-terminal" evidence="5">
    <location>
        <begin position="32"/>
        <end position="123"/>
    </location>
</feature>
<dbReference type="InterPro" id="IPR057240">
    <property type="entry name" value="ParB_dimer_C"/>
</dbReference>
<dbReference type="STRING" id="573413.Spirs_4300"/>
<dbReference type="HOGENOM" id="CLU_023853_0_0_12"/>
<dbReference type="SMART" id="SM00470">
    <property type="entry name" value="ParB"/>
    <property type="match status" value="1"/>
</dbReference>
<dbReference type="GO" id="GO:0003677">
    <property type="term" value="F:DNA binding"/>
    <property type="evidence" value="ECO:0007669"/>
    <property type="project" value="UniProtKB-KW"/>
</dbReference>
<dbReference type="Pfam" id="PF02195">
    <property type="entry name" value="ParB_N"/>
    <property type="match status" value="1"/>
</dbReference>
<sequence>MSKKALGRGIEALIHQADDSLELPEELKGDVSSLPLRKIRTNPDQPRKHFDEEALRELADSIRNQGVIQPIIVDEESEHGLHTIVAGERRFRAARLAGLNEIPVIIRAFSEEDKLEISLVENVQREDLNPIEEAQAYRHLMEAMNLSQDAVAKKVGKKRSTVANSLRLLKLPEDVQDSLVKGELTAGHARAILSVLNPADQRILYGRILQHGLSVRETEDQASALNKGMRATEQKEEKNPANRAPELRSIEQKFLDALGTKVTIRGSLKKGKIEIAYYSMDDLERLFDIISNRDTLF</sequence>
<dbReference type="eggNOG" id="COG1475">
    <property type="taxonomic scope" value="Bacteria"/>
</dbReference>
<accession>E1RA54</accession>
<dbReference type="Gene3D" id="3.90.1530.30">
    <property type="match status" value="1"/>
</dbReference>
<evidence type="ECO:0000256" key="4">
    <source>
        <dbReference type="SAM" id="MobiDB-lite"/>
    </source>
</evidence>
<dbReference type="AlphaFoldDB" id="E1RA54"/>
<dbReference type="Pfam" id="PF23552">
    <property type="entry name" value="ParB_C"/>
    <property type="match status" value="1"/>
</dbReference>
<dbReference type="PANTHER" id="PTHR33375">
    <property type="entry name" value="CHROMOSOME-PARTITIONING PROTEIN PARB-RELATED"/>
    <property type="match status" value="1"/>
</dbReference>
<dbReference type="FunFam" id="3.90.1530.30:FF:000001">
    <property type="entry name" value="Chromosome partitioning protein ParB"/>
    <property type="match status" value="1"/>
</dbReference>
<dbReference type="CDD" id="cd16393">
    <property type="entry name" value="SPO0J_N"/>
    <property type="match status" value="1"/>
</dbReference>
<evidence type="ECO:0000313" key="6">
    <source>
        <dbReference type="EMBL" id="ADK83373.1"/>
    </source>
</evidence>
<dbReference type="EMBL" id="CP002116">
    <property type="protein sequence ID" value="ADK83373.1"/>
    <property type="molecule type" value="Genomic_DNA"/>
</dbReference>
<reference evidence="6 7" key="1">
    <citation type="journal article" date="2010" name="Stand. Genomic Sci.">
        <title>Complete genome sequence of Spirochaeta smaragdinae type strain (SEBR 4228).</title>
        <authorList>
            <person name="Mavromatis K."/>
            <person name="Yasawong M."/>
            <person name="Chertkov O."/>
            <person name="Lapidus A."/>
            <person name="Lucas S."/>
            <person name="Nolan M."/>
            <person name="Del Rio T.G."/>
            <person name="Tice H."/>
            <person name="Cheng J.F."/>
            <person name="Pitluck S."/>
            <person name="Liolios K."/>
            <person name="Ivanova N."/>
            <person name="Tapia R."/>
            <person name="Han C."/>
            <person name="Bruce D."/>
            <person name="Goodwin L."/>
            <person name="Pati A."/>
            <person name="Chen A."/>
            <person name="Palaniappan K."/>
            <person name="Land M."/>
            <person name="Hauser L."/>
            <person name="Chang Y.J."/>
            <person name="Jeffries C.D."/>
            <person name="Detter J.C."/>
            <person name="Rohde M."/>
            <person name="Brambilla E."/>
            <person name="Spring S."/>
            <person name="Goker M."/>
            <person name="Sikorski J."/>
            <person name="Woyke T."/>
            <person name="Bristow J."/>
            <person name="Eisen J.A."/>
            <person name="Markowitz V."/>
            <person name="Hugenholtz P."/>
            <person name="Klenk H.P."/>
            <person name="Kyrpides N.C."/>
        </authorList>
    </citation>
    <scope>NUCLEOTIDE SEQUENCE [LARGE SCALE GENOMIC DNA]</scope>
    <source>
        <strain evidence="7">DSM 11293 / JCM 15392 / SEBR 4228</strain>
    </source>
</reference>
<dbReference type="FunFam" id="1.10.10.2830:FF:000001">
    <property type="entry name" value="Chromosome partitioning protein ParB"/>
    <property type="match status" value="1"/>
</dbReference>
<keyword evidence="2" id="KW-0159">Chromosome partition</keyword>
<feature type="compositionally biased region" description="Basic and acidic residues" evidence="4">
    <location>
        <begin position="230"/>
        <end position="245"/>
    </location>
</feature>
<dbReference type="Gene3D" id="1.10.10.2830">
    <property type="match status" value="1"/>
</dbReference>
<feature type="region of interest" description="Disordered" evidence="4">
    <location>
        <begin position="225"/>
        <end position="245"/>
    </location>
</feature>
<dbReference type="OrthoDB" id="9802051at2"/>
<dbReference type="SUPFAM" id="SSF109709">
    <property type="entry name" value="KorB DNA-binding domain-like"/>
    <property type="match status" value="1"/>
</dbReference>
<dbReference type="SUPFAM" id="SSF110849">
    <property type="entry name" value="ParB/Sulfiredoxin"/>
    <property type="match status" value="1"/>
</dbReference>